<evidence type="ECO:0000313" key="2">
    <source>
        <dbReference type="EMBL" id="JAG30376.1"/>
    </source>
</evidence>
<proteinExistence type="predicted"/>
<dbReference type="EMBL" id="GBHO01013228">
    <property type="protein sequence ID" value="JAG30376.1"/>
    <property type="molecule type" value="Transcribed_RNA"/>
</dbReference>
<gene>
    <name evidence="2" type="primary">Pjvk</name>
    <name evidence="2" type="ORF">CM83_14599</name>
    <name evidence="3" type="ORF">g.18004</name>
</gene>
<protein>
    <submittedName>
        <fullName evidence="2">Pejvakin</fullName>
    </submittedName>
</protein>
<evidence type="ECO:0000313" key="3">
    <source>
        <dbReference type="EMBL" id="JAQ13145.1"/>
    </source>
</evidence>
<dbReference type="EMBL" id="GDHC01005484">
    <property type="protein sequence ID" value="JAQ13145.1"/>
    <property type="molecule type" value="Transcribed_RNA"/>
</dbReference>
<name>A0A0A9YFF4_LYGHE</name>
<dbReference type="Pfam" id="PF08292">
    <property type="entry name" value="RNA_pol_Rbc25"/>
    <property type="match status" value="1"/>
</dbReference>
<evidence type="ECO:0000259" key="1">
    <source>
        <dbReference type="Pfam" id="PF08292"/>
    </source>
</evidence>
<reference evidence="2" key="1">
    <citation type="journal article" date="2014" name="PLoS ONE">
        <title>Transcriptome-Based Identification of ABC Transporters in the Western Tarnished Plant Bug Lygus hesperus.</title>
        <authorList>
            <person name="Hull J.J."/>
            <person name="Chaney K."/>
            <person name="Geib S.M."/>
            <person name="Fabrick J.A."/>
            <person name="Brent C.S."/>
            <person name="Walsh D."/>
            <person name="Lavine L.C."/>
        </authorList>
    </citation>
    <scope>NUCLEOTIDE SEQUENCE</scope>
</reference>
<dbReference type="InterPro" id="IPR013238">
    <property type="entry name" value="RNA_pol_III_Rbc25"/>
</dbReference>
<reference evidence="2" key="2">
    <citation type="submission" date="2014-07" db="EMBL/GenBank/DDBJ databases">
        <authorList>
            <person name="Hull J."/>
        </authorList>
    </citation>
    <scope>NUCLEOTIDE SEQUENCE</scope>
</reference>
<dbReference type="AlphaFoldDB" id="A0A0A9YFF4"/>
<feature type="domain" description="RNA polymerase III subunit Rpc25" evidence="1">
    <location>
        <begin position="66"/>
        <end position="114"/>
    </location>
</feature>
<dbReference type="InterPro" id="IPR012340">
    <property type="entry name" value="NA-bd_OB-fold"/>
</dbReference>
<dbReference type="Gene3D" id="2.40.50.140">
    <property type="entry name" value="Nucleic acid-binding proteins"/>
    <property type="match status" value="1"/>
</dbReference>
<reference evidence="3" key="3">
    <citation type="journal article" date="2016" name="Gigascience">
        <title>De novo construction of an expanded transcriptome assembly for the western tarnished plant bug, Lygus hesperus.</title>
        <authorList>
            <person name="Tassone E.E."/>
            <person name="Geib S.M."/>
            <person name="Hall B."/>
            <person name="Fabrick J.A."/>
            <person name="Brent C.S."/>
            <person name="Hull J.J."/>
        </authorList>
    </citation>
    <scope>NUCLEOTIDE SEQUENCE</scope>
</reference>
<sequence length="115" mass="12804">MDTDMYTRVRVKSLQFLDTTACVSRAATDGSSDALVTRLQNSAHKRGYILHDDPAKSPVELQNLFQKFHDKQQSQTHSAVNDDTAVDASTKVYVPPMEIIASMDGPGLGLLDWWH</sequence>
<accession>A0A0A9YFF4</accession>
<organism evidence="2">
    <name type="scientific">Lygus hesperus</name>
    <name type="common">Western plant bug</name>
    <dbReference type="NCBI Taxonomy" id="30085"/>
    <lineage>
        <taxon>Eukaryota</taxon>
        <taxon>Metazoa</taxon>
        <taxon>Ecdysozoa</taxon>
        <taxon>Arthropoda</taxon>
        <taxon>Hexapoda</taxon>
        <taxon>Insecta</taxon>
        <taxon>Pterygota</taxon>
        <taxon>Neoptera</taxon>
        <taxon>Paraneoptera</taxon>
        <taxon>Hemiptera</taxon>
        <taxon>Heteroptera</taxon>
        <taxon>Panheteroptera</taxon>
        <taxon>Cimicomorpha</taxon>
        <taxon>Miridae</taxon>
        <taxon>Mirini</taxon>
        <taxon>Lygus</taxon>
    </lineage>
</organism>